<dbReference type="Pfam" id="PF09976">
    <property type="entry name" value="TPR_21"/>
    <property type="match status" value="1"/>
</dbReference>
<dbReference type="InterPro" id="IPR018704">
    <property type="entry name" value="SecYEG/CpoB_TPR"/>
</dbReference>
<dbReference type="InterPro" id="IPR011990">
    <property type="entry name" value="TPR-like_helical_dom_sf"/>
</dbReference>
<keyword evidence="2" id="KW-1003">Cell membrane</keyword>
<feature type="domain" description="Ancillary SecYEG translocon subunit/Cell division coordinator CpoB TPR" evidence="10">
    <location>
        <begin position="15"/>
        <end position="204"/>
    </location>
</feature>
<keyword evidence="3 9" id="KW-0812">Transmembrane</keyword>
<evidence type="ECO:0000256" key="7">
    <source>
        <dbReference type="ARBA" id="ARBA00024197"/>
    </source>
</evidence>
<evidence type="ECO:0000259" key="10">
    <source>
        <dbReference type="Pfam" id="PF09976"/>
    </source>
</evidence>
<keyword evidence="5 9" id="KW-0472">Membrane</keyword>
<dbReference type="PANTHER" id="PTHR38035:SF1">
    <property type="entry name" value="ANCILLARY SECYEG TRANSLOCON SUBUNIT"/>
    <property type="match status" value="1"/>
</dbReference>
<evidence type="ECO:0000256" key="8">
    <source>
        <dbReference type="ARBA" id="ARBA00024235"/>
    </source>
</evidence>
<sequence>MEGYVSEEQQVEAIKKWWKENGVAVVSGVVLGLGILFGGRAWFDYKQVQAENSSMTYSLMLQAVEVGKQDEAVQLGTALLADGNSGEYAAMASLMLARIEVERGALEKAQAHLQWVNDNASLTGLSSVATLRLARLLYMQGDSDAALAKLETVPSEGFASAYSELKGDIYAAKGEADKARAAYSIALATNGTSSFLQMKHDDLAAGDAK</sequence>
<evidence type="ECO:0000256" key="6">
    <source>
        <dbReference type="ARBA" id="ARBA00023186"/>
    </source>
</evidence>
<dbReference type="RefSeq" id="WP_078482225.1">
    <property type="nucleotide sequence ID" value="NZ_MPRL01000002.1"/>
</dbReference>
<name>A0A1T2LAR2_9GAMM</name>
<dbReference type="InterPro" id="IPR026039">
    <property type="entry name" value="YfgM"/>
</dbReference>
<dbReference type="GO" id="GO:0044877">
    <property type="term" value="F:protein-containing complex binding"/>
    <property type="evidence" value="ECO:0007669"/>
    <property type="project" value="InterPro"/>
</dbReference>
<evidence type="ECO:0000313" key="12">
    <source>
        <dbReference type="Proteomes" id="UP000191110"/>
    </source>
</evidence>
<dbReference type="AlphaFoldDB" id="A0A1T2LAR2"/>
<keyword evidence="4 9" id="KW-1133">Transmembrane helix</keyword>
<dbReference type="PANTHER" id="PTHR38035">
    <property type="entry name" value="UPF0070 PROTEIN YFGM"/>
    <property type="match status" value="1"/>
</dbReference>
<evidence type="ECO:0000256" key="9">
    <source>
        <dbReference type="SAM" id="Phobius"/>
    </source>
</evidence>
<proteinExistence type="inferred from homology"/>
<organism evidence="11 12">
    <name type="scientific">Solemya pervernicosa gill symbiont</name>
    <dbReference type="NCBI Taxonomy" id="642797"/>
    <lineage>
        <taxon>Bacteria</taxon>
        <taxon>Pseudomonadati</taxon>
        <taxon>Pseudomonadota</taxon>
        <taxon>Gammaproteobacteria</taxon>
        <taxon>sulfur-oxidizing symbionts</taxon>
    </lineage>
</organism>
<evidence type="ECO:0000256" key="2">
    <source>
        <dbReference type="ARBA" id="ARBA00022475"/>
    </source>
</evidence>
<dbReference type="Proteomes" id="UP000191110">
    <property type="component" value="Unassembled WGS sequence"/>
</dbReference>
<evidence type="ECO:0000256" key="5">
    <source>
        <dbReference type="ARBA" id="ARBA00023136"/>
    </source>
</evidence>
<dbReference type="SUPFAM" id="SSF48452">
    <property type="entry name" value="TPR-like"/>
    <property type="match status" value="1"/>
</dbReference>
<comment type="subcellular location">
    <subcellularLocation>
        <location evidence="1">Cell membrane</location>
        <topology evidence="1">Single-pass type II membrane protein</topology>
    </subcellularLocation>
</comment>
<evidence type="ECO:0000256" key="4">
    <source>
        <dbReference type="ARBA" id="ARBA00022989"/>
    </source>
</evidence>
<comment type="similarity">
    <text evidence="7">Belongs to the YfgM family.</text>
</comment>
<evidence type="ECO:0000313" key="11">
    <source>
        <dbReference type="EMBL" id="OOZ42198.1"/>
    </source>
</evidence>
<accession>A0A1T2LAR2</accession>
<dbReference type="GO" id="GO:0005886">
    <property type="term" value="C:plasma membrane"/>
    <property type="evidence" value="ECO:0007669"/>
    <property type="project" value="UniProtKB-SubCell"/>
</dbReference>
<protein>
    <recommendedName>
        <fullName evidence="8">Ancillary SecYEG translocon subunit</fullName>
    </recommendedName>
</protein>
<gene>
    <name evidence="11" type="ORF">BOW53_01055</name>
</gene>
<evidence type="ECO:0000256" key="3">
    <source>
        <dbReference type="ARBA" id="ARBA00022692"/>
    </source>
</evidence>
<dbReference type="Gene3D" id="1.25.40.10">
    <property type="entry name" value="Tetratricopeptide repeat domain"/>
    <property type="match status" value="1"/>
</dbReference>
<comment type="caution">
    <text evidence="11">The sequence shown here is derived from an EMBL/GenBank/DDBJ whole genome shotgun (WGS) entry which is preliminary data.</text>
</comment>
<feature type="transmembrane region" description="Helical" evidence="9">
    <location>
        <begin position="21"/>
        <end position="43"/>
    </location>
</feature>
<keyword evidence="6" id="KW-0143">Chaperone</keyword>
<dbReference type="OrthoDB" id="9789675at2"/>
<keyword evidence="12" id="KW-1185">Reference proteome</keyword>
<reference evidence="11 12" key="1">
    <citation type="submission" date="2016-11" db="EMBL/GenBank/DDBJ databases">
        <title>Mixed transmission modes and dynamic genome evolution in an obligate animal-bacterial symbiosis.</title>
        <authorList>
            <person name="Russell S.L."/>
            <person name="Corbett-Detig R.B."/>
            <person name="Cavanaugh C.M."/>
        </authorList>
    </citation>
    <scope>NUCLEOTIDE SEQUENCE [LARGE SCALE GENOMIC DNA]</scope>
    <source>
        <strain evidence="11">Sveles-Q1</strain>
    </source>
</reference>
<dbReference type="PIRSF" id="PIRSF006170">
    <property type="entry name" value="YfgM"/>
    <property type="match status" value="1"/>
</dbReference>
<evidence type="ECO:0000256" key="1">
    <source>
        <dbReference type="ARBA" id="ARBA00004401"/>
    </source>
</evidence>
<dbReference type="EMBL" id="MPRL01000002">
    <property type="protein sequence ID" value="OOZ42198.1"/>
    <property type="molecule type" value="Genomic_DNA"/>
</dbReference>